<keyword evidence="1" id="KW-1133">Transmembrane helix</keyword>
<keyword evidence="3" id="KW-1185">Reference proteome</keyword>
<dbReference type="EMBL" id="MU842835">
    <property type="protein sequence ID" value="KAK2031998.1"/>
    <property type="molecule type" value="Genomic_DNA"/>
</dbReference>
<gene>
    <name evidence="2" type="ORF">LX32DRAFT_691267</name>
</gene>
<protein>
    <submittedName>
        <fullName evidence="2">Uncharacterized protein</fullName>
    </submittedName>
</protein>
<dbReference type="AlphaFoldDB" id="A0AAD9HN72"/>
<organism evidence="2 3">
    <name type="scientific">Colletotrichum zoysiae</name>
    <dbReference type="NCBI Taxonomy" id="1216348"/>
    <lineage>
        <taxon>Eukaryota</taxon>
        <taxon>Fungi</taxon>
        <taxon>Dikarya</taxon>
        <taxon>Ascomycota</taxon>
        <taxon>Pezizomycotina</taxon>
        <taxon>Sordariomycetes</taxon>
        <taxon>Hypocreomycetidae</taxon>
        <taxon>Glomerellales</taxon>
        <taxon>Glomerellaceae</taxon>
        <taxon>Colletotrichum</taxon>
        <taxon>Colletotrichum graminicola species complex</taxon>
    </lineage>
</organism>
<proteinExistence type="predicted"/>
<keyword evidence="1" id="KW-0472">Membrane</keyword>
<accession>A0AAD9HN72</accession>
<name>A0AAD9HN72_9PEZI</name>
<evidence type="ECO:0000313" key="2">
    <source>
        <dbReference type="EMBL" id="KAK2031998.1"/>
    </source>
</evidence>
<feature type="transmembrane region" description="Helical" evidence="1">
    <location>
        <begin position="216"/>
        <end position="235"/>
    </location>
</feature>
<sequence>MAEPGVKAFQPQDVEFTDDQKRRLLGTLFPQLSVDENVLKEWNEHLQKLIQLIRKFQNMLPLFRSPNRRLFIRLTGPGIEGAVDAIMSAITLLRSHSTEPWSLMAERLRPIQGTSGFEPKSLAACVVYFWFHVEIEPQDIANQRRWSDERSLIENVTSRFPSSGPTTEAYRGLIMGHDFTGVNISRFYGVQIKKTDSLDRHLELELVNDSHMPNPAWFRSCWFIFLPFTIYYFLFKEVPFQSRRRRTILHVFCDMKVIDTLLLQKLDDGSPACPLPPKLYHEVYGSFSLLFPRLKHSWTYFGWAVSNKVDSRIFRGSGERNLSRYDVFNARLSALLDLYNSPTIHWWHPLIDRRNKREHFTLWIAIWAFIFGFFSMVTGLMSGIYAVKQYDLGLAAACAESGDHPRMKTYCG</sequence>
<evidence type="ECO:0000313" key="3">
    <source>
        <dbReference type="Proteomes" id="UP001232148"/>
    </source>
</evidence>
<keyword evidence="1" id="KW-0812">Transmembrane</keyword>
<dbReference type="Proteomes" id="UP001232148">
    <property type="component" value="Unassembled WGS sequence"/>
</dbReference>
<comment type="caution">
    <text evidence="2">The sequence shown here is derived from an EMBL/GenBank/DDBJ whole genome shotgun (WGS) entry which is preliminary data.</text>
</comment>
<reference evidence="2" key="1">
    <citation type="submission" date="2021-06" db="EMBL/GenBank/DDBJ databases">
        <title>Comparative genomics, transcriptomics and evolutionary studies reveal genomic signatures of adaptation to plant cell wall in hemibiotrophic fungi.</title>
        <authorList>
            <consortium name="DOE Joint Genome Institute"/>
            <person name="Baroncelli R."/>
            <person name="Diaz J.F."/>
            <person name="Benocci T."/>
            <person name="Peng M."/>
            <person name="Battaglia E."/>
            <person name="Haridas S."/>
            <person name="Andreopoulos W."/>
            <person name="Labutti K."/>
            <person name="Pangilinan J."/>
            <person name="Floch G.L."/>
            <person name="Makela M.R."/>
            <person name="Henrissat B."/>
            <person name="Grigoriev I.V."/>
            <person name="Crouch J.A."/>
            <person name="De Vries R.P."/>
            <person name="Sukno S.A."/>
            <person name="Thon M.R."/>
        </authorList>
    </citation>
    <scope>NUCLEOTIDE SEQUENCE</scope>
    <source>
        <strain evidence="2">MAFF235873</strain>
    </source>
</reference>
<evidence type="ECO:0000256" key="1">
    <source>
        <dbReference type="SAM" id="Phobius"/>
    </source>
</evidence>
<feature type="transmembrane region" description="Helical" evidence="1">
    <location>
        <begin position="360"/>
        <end position="385"/>
    </location>
</feature>